<feature type="transmembrane region" description="Helical" evidence="7">
    <location>
        <begin position="163"/>
        <end position="183"/>
    </location>
</feature>
<comment type="subcellular location">
    <subcellularLocation>
        <location evidence="1">Cell membrane</location>
        <topology evidence="1">Multi-pass membrane protein</topology>
    </subcellularLocation>
</comment>
<feature type="transmembrane region" description="Helical" evidence="7">
    <location>
        <begin position="195"/>
        <end position="215"/>
    </location>
</feature>
<dbReference type="EMBL" id="FUHW01000033">
    <property type="protein sequence ID" value="SJM66067.1"/>
    <property type="molecule type" value="Genomic_DNA"/>
</dbReference>
<keyword evidence="9" id="KW-1185">Reference proteome</keyword>
<keyword evidence="6 7" id="KW-0472">Membrane</keyword>
<accession>A0A1R4GD72</accession>
<evidence type="ECO:0000256" key="3">
    <source>
        <dbReference type="ARBA" id="ARBA00022475"/>
    </source>
</evidence>
<evidence type="ECO:0000256" key="7">
    <source>
        <dbReference type="SAM" id="Phobius"/>
    </source>
</evidence>
<feature type="transmembrane region" description="Helical" evidence="7">
    <location>
        <begin position="21"/>
        <end position="39"/>
    </location>
</feature>
<feature type="transmembrane region" description="Helical" evidence="7">
    <location>
        <begin position="100"/>
        <end position="121"/>
    </location>
</feature>
<proteinExistence type="inferred from homology"/>
<gene>
    <name evidence="8" type="ORF">FM101_09630</name>
</gene>
<evidence type="ECO:0000313" key="9">
    <source>
        <dbReference type="Proteomes" id="UP000195913"/>
    </source>
</evidence>
<feature type="transmembrane region" description="Helical" evidence="7">
    <location>
        <begin position="221"/>
        <end position="241"/>
    </location>
</feature>
<feature type="transmembrane region" description="Helical" evidence="7">
    <location>
        <begin position="45"/>
        <end position="63"/>
    </location>
</feature>
<evidence type="ECO:0000256" key="6">
    <source>
        <dbReference type="ARBA" id="ARBA00023136"/>
    </source>
</evidence>
<dbReference type="PANTHER" id="PTHR30106">
    <property type="entry name" value="INNER MEMBRANE PROTEIN YEIH-RELATED"/>
    <property type="match status" value="1"/>
</dbReference>
<sequence length="346" mass="35207">MSTNTQTRPGVATRGGHLFQRFAPGLLVCAVATALSMTLSHLLPGVSALIIAIVLGIATTNLLRLPERTAPGITFAAKKLLRLGIVFLGLQLVIGDIVSLGAPMLVVIVCIVAGGIFGTLLMGRLMKMRPGQVLLIACGFSICGAAAVAGVEGVADSEEEDVVTAVALVVIFGTLMIPLVPLLGQALGLSNELNGLWAGGSIHEIAQVVAAGGIIGGGALAVAVIVKLARVLLLAPVVAVLSIRQRRNGNIAAADGKRPPIVPLFIIGFLAMIALRSTVELPGGVLEAGQFAQTALLSAAMFGLGCGVKIRNLVRVGVRPFILAAASTVLVSCIALGGIMLVHLGD</sequence>
<dbReference type="Proteomes" id="UP000195913">
    <property type="component" value="Unassembled WGS sequence"/>
</dbReference>
<feature type="transmembrane region" description="Helical" evidence="7">
    <location>
        <begin position="291"/>
        <end position="310"/>
    </location>
</feature>
<feature type="transmembrane region" description="Helical" evidence="7">
    <location>
        <begin position="75"/>
        <end position="94"/>
    </location>
</feature>
<evidence type="ECO:0000256" key="2">
    <source>
        <dbReference type="ARBA" id="ARBA00007977"/>
    </source>
</evidence>
<dbReference type="AlphaFoldDB" id="A0A1R4GD72"/>
<reference evidence="8 9" key="1">
    <citation type="submission" date="2017-02" db="EMBL/GenBank/DDBJ databases">
        <authorList>
            <person name="Peterson S.W."/>
        </authorList>
    </citation>
    <scope>NUCLEOTIDE SEQUENCE [LARGE SCALE GENOMIC DNA]</scope>
    <source>
        <strain evidence="8 9">B Ar 00.02</strain>
    </source>
</reference>
<dbReference type="Pfam" id="PF03601">
    <property type="entry name" value="Cons_hypoth698"/>
    <property type="match status" value="1"/>
</dbReference>
<protein>
    <submittedName>
        <fullName evidence="8">Putative membrane protein YeiH</fullName>
    </submittedName>
</protein>
<feature type="transmembrane region" description="Helical" evidence="7">
    <location>
        <begin position="133"/>
        <end position="151"/>
    </location>
</feature>
<evidence type="ECO:0000256" key="1">
    <source>
        <dbReference type="ARBA" id="ARBA00004651"/>
    </source>
</evidence>
<evidence type="ECO:0000313" key="8">
    <source>
        <dbReference type="EMBL" id="SJM66067.1"/>
    </source>
</evidence>
<dbReference type="InterPro" id="IPR018383">
    <property type="entry name" value="UPF0324_pro"/>
</dbReference>
<dbReference type="RefSeq" id="WP_086998872.1">
    <property type="nucleotide sequence ID" value="NZ_FUHW01000033.1"/>
</dbReference>
<dbReference type="PANTHER" id="PTHR30106:SF2">
    <property type="entry name" value="UPF0324 INNER MEMBRANE PROTEIN YEIH"/>
    <property type="match status" value="1"/>
</dbReference>
<keyword evidence="4 7" id="KW-0812">Transmembrane</keyword>
<keyword evidence="3" id="KW-1003">Cell membrane</keyword>
<evidence type="ECO:0000256" key="5">
    <source>
        <dbReference type="ARBA" id="ARBA00022989"/>
    </source>
</evidence>
<comment type="similarity">
    <text evidence="2">Belongs to the UPF0324 family.</text>
</comment>
<name>A0A1R4GD72_9MICC</name>
<feature type="transmembrane region" description="Helical" evidence="7">
    <location>
        <begin position="261"/>
        <end position="279"/>
    </location>
</feature>
<feature type="transmembrane region" description="Helical" evidence="7">
    <location>
        <begin position="322"/>
        <end position="344"/>
    </location>
</feature>
<evidence type="ECO:0000256" key="4">
    <source>
        <dbReference type="ARBA" id="ARBA00022692"/>
    </source>
</evidence>
<dbReference type="GO" id="GO:0005886">
    <property type="term" value="C:plasma membrane"/>
    <property type="evidence" value="ECO:0007669"/>
    <property type="project" value="UniProtKB-SubCell"/>
</dbReference>
<keyword evidence="5 7" id="KW-1133">Transmembrane helix</keyword>
<organism evidence="8 9">
    <name type="scientific">Arthrobacter rhombi</name>
    <dbReference type="NCBI Taxonomy" id="71253"/>
    <lineage>
        <taxon>Bacteria</taxon>
        <taxon>Bacillati</taxon>
        <taxon>Actinomycetota</taxon>
        <taxon>Actinomycetes</taxon>
        <taxon>Micrococcales</taxon>
        <taxon>Micrococcaceae</taxon>
        <taxon>Arthrobacter</taxon>
    </lineage>
</organism>